<evidence type="ECO:0000313" key="8">
    <source>
        <dbReference type="Proteomes" id="UP001171122"/>
    </source>
</evidence>
<comment type="subcellular location">
    <subcellularLocation>
        <location evidence="1">Cell envelope</location>
    </subcellularLocation>
</comment>
<dbReference type="NCBIfam" id="NF008200">
    <property type="entry name" value="PRK10957.1"/>
    <property type="match status" value="1"/>
</dbReference>
<evidence type="ECO:0000259" key="6">
    <source>
        <dbReference type="PROSITE" id="PS50983"/>
    </source>
</evidence>
<accession>A0AAW7B4R6</accession>
<keyword evidence="4" id="KW-0406">Ion transport</keyword>
<dbReference type="Proteomes" id="UP001171122">
    <property type="component" value="Unassembled WGS sequence"/>
</dbReference>
<dbReference type="GO" id="GO:0030288">
    <property type="term" value="C:outer membrane-bounded periplasmic space"/>
    <property type="evidence" value="ECO:0007669"/>
    <property type="project" value="TreeGrafter"/>
</dbReference>
<keyword evidence="4" id="KW-0410">Iron transport</keyword>
<dbReference type="RefSeq" id="WP_025200367.1">
    <property type="nucleotide sequence ID" value="NZ_JARQXC010000009.1"/>
</dbReference>
<dbReference type="InterPro" id="IPR002491">
    <property type="entry name" value="ABC_transptr_periplasmic_BD"/>
</dbReference>
<dbReference type="Pfam" id="PF01497">
    <property type="entry name" value="Peripla_BP_2"/>
    <property type="match status" value="1"/>
</dbReference>
<dbReference type="SUPFAM" id="SSF53807">
    <property type="entry name" value="Helical backbone' metal receptor"/>
    <property type="match status" value="1"/>
</dbReference>
<dbReference type="AlphaFoldDB" id="A0AAW7B4R6"/>
<reference evidence="7" key="1">
    <citation type="journal article" date="2023" name="Front. Microbiol.">
        <title>Isolation of Brucella inopinata from a White's tree frog (Litoria caerulea): pose exotic frogs a potential risk to human health?</title>
        <authorList>
            <person name="Scholz H.C."/>
            <person name="Heckers K.O."/>
            <person name="Appelt S."/>
            <person name="Geier-Doemling D."/>
            <person name="Schlegel P."/>
            <person name="Wattam A.R."/>
        </authorList>
    </citation>
    <scope>NUCLEOTIDE SEQUENCE</scope>
    <source>
        <strain evidence="7">FO700662</strain>
    </source>
</reference>
<dbReference type="Gene3D" id="3.40.50.1980">
    <property type="entry name" value="Nitrogenase molybdenum iron protein domain"/>
    <property type="match status" value="2"/>
</dbReference>
<comment type="caution">
    <text evidence="7">The sequence shown here is derived from an EMBL/GenBank/DDBJ whole genome shotgun (WGS) entry which is preliminary data.</text>
</comment>
<feature type="domain" description="Fe/B12 periplasmic-binding" evidence="6">
    <location>
        <begin position="53"/>
        <end position="316"/>
    </location>
</feature>
<dbReference type="EMBL" id="JARQXC010000009">
    <property type="protein sequence ID" value="MDL2332820.1"/>
    <property type="molecule type" value="Genomic_DNA"/>
</dbReference>
<dbReference type="PANTHER" id="PTHR30532:SF24">
    <property type="entry name" value="FERRIC ENTEROBACTIN-BINDING PERIPLASMIC PROTEIN FEPB"/>
    <property type="match status" value="1"/>
</dbReference>
<protein>
    <submittedName>
        <fullName evidence="7">Fe2+-enterobactin ABC transporter substrate-binding protein</fullName>
    </submittedName>
</protein>
<keyword evidence="4" id="KW-0408">Iron</keyword>
<name>A0AAW7B4R6_9HYPH</name>
<evidence type="ECO:0000256" key="5">
    <source>
        <dbReference type="ARBA" id="ARBA00022729"/>
    </source>
</evidence>
<dbReference type="GO" id="GO:1901678">
    <property type="term" value="P:iron coordination entity transport"/>
    <property type="evidence" value="ECO:0007669"/>
    <property type="project" value="UniProtKB-ARBA"/>
</dbReference>
<keyword evidence="3" id="KW-0813">Transport</keyword>
<keyword evidence="8" id="KW-1185">Reference proteome</keyword>
<dbReference type="PROSITE" id="PS50983">
    <property type="entry name" value="FE_B12_PBP"/>
    <property type="match status" value="1"/>
</dbReference>
<evidence type="ECO:0000256" key="2">
    <source>
        <dbReference type="ARBA" id="ARBA00008814"/>
    </source>
</evidence>
<proteinExistence type="inferred from homology"/>
<dbReference type="PANTHER" id="PTHR30532">
    <property type="entry name" value="IRON III DICITRATE-BINDING PERIPLASMIC PROTEIN"/>
    <property type="match status" value="1"/>
</dbReference>
<evidence type="ECO:0000313" key="7">
    <source>
        <dbReference type="EMBL" id="MDL2332820.1"/>
    </source>
</evidence>
<dbReference type="InterPro" id="IPR051313">
    <property type="entry name" value="Bact_iron-sidero_bind"/>
</dbReference>
<gene>
    <name evidence="7" type="primary">fepB</name>
    <name evidence="7" type="ORF">P8A28_07700</name>
</gene>
<keyword evidence="5" id="KW-0732">Signal</keyword>
<evidence type="ECO:0000256" key="1">
    <source>
        <dbReference type="ARBA" id="ARBA00004196"/>
    </source>
</evidence>
<organism evidence="7 8">
    <name type="scientific">Brucella inopinata</name>
    <dbReference type="NCBI Taxonomy" id="1218315"/>
    <lineage>
        <taxon>Bacteria</taxon>
        <taxon>Pseudomonadati</taxon>
        <taxon>Pseudomonadota</taxon>
        <taxon>Alphaproteobacteria</taxon>
        <taxon>Hyphomicrobiales</taxon>
        <taxon>Brucellaceae</taxon>
        <taxon>Brucella/Ochrobactrum group</taxon>
        <taxon>Brucella</taxon>
    </lineage>
</organism>
<sequence>MKVADNRQLFALFFALSLMVLAPISIARADEAWPRNFANADGSTTVIPKKPQRIFSTSVSTTGTLLAIGAPVVASASAANGKFFAQWDSVAKERGVENAWPAGGIDLETVYATQPDLIVVAISGAGSAKDQLTAFRQIAPTILVDDGSETWQALAQTLGKATGLEKEAAATVSDFDAYVAAAKAKIKVPEGTADIISFNGAGQANPIARVGGPHASLLASLGFTIEDPNPAWHTQAASRKDFVWAPYENLIDLKSTVTFLLRVNDSGAAAFLNDPFLANQPSVKSRQVYGLGVNSFRIDNYSARQIVDDIVKKFGA</sequence>
<comment type="similarity">
    <text evidence="2">Belongs to the bacterial solute-binding protein 8 family.</text>
</comment>
<evidence type="ECO:0000256" key="4">
    <source>
        <dbReference type="ARBA" id="ARBA00022496"/>
    </source>
</evidence>
<evidence type="ECO:0000256" key="3">
    <source>
        <dbReference type="ARBA" id="ARBA00022448"/>
    </source>
</evidence>